<evidence type="ECO:0000313" key="3">
    <source>
        <dbReference type="EMBL" id="CAL1240805.1"/>
    </source>
</evidence>
<dbReference type="SUPFAM" id="SSF141371">
    <property type="entry name" value="PilZ domain-like"/>
    <property type="match status" value="1"/>
</dbReference>
<reference evidence="3 4" key="1">
    <citation type="submission" date="2024-04" db="EMBL/GenBank/DDBJ databases">
        <authorList>
            <person name="Cremers G."/>
        </authorList>
    </citation>
    <scope>NUCLEOTIDE SEQUENCE [LARGE SCALE GENOMIC DNA]</scope>
    <source>
        <strain evidence="3">MeCH1-AG</strain>
    </source>
</reference>
<protein>
    <recommendedName>
        <fullName evidence="2">PilZ domain-containing protein</fullName>
    </recommendedName>
</protein>
<accession>A0ABP1CBW1</accession>
<name>A0ABP1CBW1_9GAMM</name>
<dbReference type="EMBL" id="OZ026884">
    <property type="protein sequence ID" value="CAL1240805.1"/>
    <property type="molecule type" value="Genomic_DNA"/>
</dbReference>
<sequence>MRAPSGSFPRRKSFSMAQTITQPAKDRRGAPRSPISLTAYLITPSGRQLRGVARNLSRSGVFVETRLPPEWLVGETARLVFALTEGNVVRLAHYSVLIVRESPRGLGLAFWRSMRPARTRSRR</sequence>
<organism evidence="3 4">
    <name type="scientific">Candidatus Methylocalor cossyra</name>
    <dbReference type="NCBI Taxonomy" id="3108543"/>
    <lineage>
        <taxon>Bacteria</taxon>
        <taxon>Pseudomonadati</taxon>
        <taxon>Pseudomonadota</taxon>
        <taxon>Gammaproteobacteria</taxon>
        <taxon>Methylococcales</taxon>
        <taxon>Methylococcaceae</taxon>
        <taxon>Candidatus Methylocalor</taxon>
    </lineage>
</organism>
<dbReference type="RefSeq" id="WP_431604084.1">
    <property type="nucleotide sequence ID" value="NZ_OZ026884.1"/>
</dbReference>
<gene>
    <name evidence="3" type="ORF">MECH1_V1_2029</name>
</gene>
<dbReference type="Proteomes" id="UP001497493">
    <property type="component" value="Chromosome"/>
</dbReference>
<feature type="domain" description="PilZ" evidence="2">
    <location>
        <begin position="26"/>
        <end position="115"/>
    </location>
</feature>
<proteinExistence type="predicted"/>
<evidence type="ECO:0000256" key="1">
    <source>
        <dbReference type="SAM" id="MobiDB-lite"/>
    </source>
</evidence>
<keyword evidence="4" id="KW-1185">Reference proteome</keyword>
<evidence type="ECO:0000259" key="2">
    <source>
        <dbReference type="Pfam" id="PF07238"/>
    </source>
</evidence>
<dbReference type="Gene3D" id="2.40.10.220">
    <property type="entry name" value="predicted glycosyltransferase like domains"/>
    <property type="match status" value="1"/>
</dbReference>
<dbReference type="Pfam" id="PF07238">
    <property type="entry name" value="PilZ"/>
    <property type="match status" value="1"/>
</dbReference>
<evidence type="ECO:0000313" key="4">
    <source>
        <dbReference type="Proteomes" id="UP001497493"/>
    </source>
</evidence>
<feature type="region of interest" description="Disordered" evidence="1">
    <location>
        <begin position="1"/>
        <end position="32"/>
    </location>
</feature>
<dbReference type="InterPro" id="IPR009875">
    <property type="entry name" value="PilZ_domain"/>
</dbReference>